<evidence type="ECO:0000313" key="3">
    <source>
        <dbReference type="Proteomes" id="UP000265520"/>
    </source>
</evidence>
<proteinExistence type="predicted"/>
<reference evidence="2 3" key="1">
    <citation type="journal article" date="2018" name="Front. Plant Sci.">
        <title>Red Clover (Trifolium pratense) and Zigzag Clover (T. medium) - A Picture of Genomic Similarities and Differences.</title>
        <authorList>
            <person name="Dluhosova J."/>
            <person name="Istvanek J."/>
            <person name="Nedelnik J."/>
            <person name="Repkova J."/>
        </authorList>
    </citation>
    <scope>NUCLEOTIDE SEQUENCE [LARGE SCALE GENOMIC DNA]</scope>
    <source>
        <strain evidence="3">cv. 10/8</strain>
        <tissue evidence="2">Leaf</tissue>
    </source>
</reference>
<dbReference type="Proteomes" id="UP000265520">
    <property type="component" value="Unassembled WGS sequence"/>
</dbReference>
<sequence length="160" mass="18025">MLAKLIYLIGTKWSLNFGEYVFNLTMKHADSFAVKLPIAFPSQITEIILAQQPDILHPREAKNTKHLPLSFDYKLFTGKHVPDIVVPRRNDVDGTSCSLPKATKDKVMAALMEVSKALGETIKIHTERKIHVDNLLKSMAQDQEAEEREEAGNEEANPEN</sequence>
<feature type="compositionally biased region" description="Acidic residues" evidence="1">
    <location>
        <begin position="143"/>
        <end position="160"/>
    </location>
</feature>
<accession>A0A392PXM3</accession>
<dbReference type="AlphaFoldDB" id="A0A392PXM3"/>
<dbReference type="EMBL" id="LXQA010101427">
    <property type="protein sequence ID" value="MCI16564.1"/>
    <property type="molecule type" value="Genomic_DNA"/>
</dbReference>
<comment type="caution">
    <text evidence="2">The sequence shown here is derived from an EMBL/GenBank/DDBJ whole genome shotgun (WGS) entry which is preliminary data.</text>
</comment>
<feature type="region of interest" description="Disordered" evidence="1">
    <location>
        <begin position="137"/>
        <end position="160"/>
    </location>
</feature>
<organism evidence="2 3">
    <name type="scientific">Trifolium medium</name>
    <dbReference type="NCBI Taxonomy" id="97028"/>
    <lineage>
        <taxon>Eukaryota</taxon>
        <taxon>Viridiplantae</taxon>
        <taxon>Streptophyta</taxon>
        <taxon>Embryophyta</taxon>
        <taxon>Tracheophyta</taxon>
        <taxon>Spermatophyta</taxon>
        <taxon>Magnoliopsida</taxon>
        <taxon>eudicotyledons</taxon>
        <taxon>Gunneridae</taxon>
        <taxon>Pentapetalae</taxon>
        <taxon>rosids</taxon>
        <taxon>fabids</taxon>
        <taxon>Fabales</taxon>
        <taxon>Fabaceae</taxon>
        <taxon>Papilionoideae</taxon>
        <taxon>50 kb inversion clade</taxon>
        <taxon>NPAAA clade</taxon>
        <taxon>Hologalegina</taxon>
        <taxon>IRL clade</taxon>
        <taxon>Trifolieae</taxon>
        <taxon>Trifolium</taxon>
    </lineage>
</organism>
<keyword evidence="3" id="KW-1185">Reference proteome</keyword>
<evidence type="ECO:0000256" key="1">
    <source>
        <dbReference type="SAM" id="MobiDB-lite"/>
    </source>
</evidence>
<evidence type="ECO:0000313" key="2">
    <source>
        <dbReference type="EMBL" id="MCI16564.1"/>
    </source>
</evidence>
<protein>
    <submittedName>
        <fullName evidence="2">Envelope-like protein</fullName>
    </submittedName>
</protein>
<name>A0A392PXM3_9FABA</name>